<dbReference type="Gene3D" id="1.10.10.10">
    <property type="entry name" value="Winged helix-like DNA-binding domain superfamily/Winged helix DNA-binding domain"/>
    <property type="match status" value="1"/>
</dbReference>
<dbReference type="InterPro" id="IPR036388">
    <property type="entry name" value="WH-like_DNA-bd_sf"/>
</dbReference>
<dbReference type="Proteomes" id="UP001596337">
    <property type="component" value="Unassembled WGS sequence"/>
</dbReference>
<evidence type="ECO:0000256" key="2">
    <source>
        <dbReference type="ARBA" id="ARBA00023125"/>
    </source>
</evidence>
<accession>A0ABW2BVK5</accession>
<dbReference type="SMART" id="SM00421">
    <property type="entry name" value="HTH_LUXR"/>
    <property type="match status" value="1"/>
</dbReference>
<dbReference type="SUPFAM" id="SSF46894">
    <property type="entry name" value="C-terminal effector domain of the bipartite response regulators"/>
    <property type="match status" value="1"/>
</dbReference>
<dbReference type="EMBL" id="JBHSXX010000001">
    <property type="protein sequence ID" value="MFC6867071.1"/>
    <property type="molecule type" value="Genomic_DNA"/>
</dbReference>
<dbReference type="RefSeq" id="WP_345394469.1">
    <property type="nucleotide sequence ID" value="NZ_BAABLA010000022.1"/>
</dbReference>
<gene>
    <name evidence="5" type="ORF">ACFQGD_07920</name>
</gene>
<evidence type="ECO:0000313" key="6">
    <source>
        <dbReference type="Proteomes" id="UP001596337"/>
    </source>
</evidence>
<dbReference type="Gene3D" id="3.30.450.40">
    <property type="match status" value="1"/>
</dbReference>
<dbReference type="PANTHER" id="PTHR44688">
    <property type="entry name" value="DNA-BINDING TRANSCRIPTIONAL ACTIVATOR DEVR_DOSR"/>
    <property type="match status" value="1"/>
</dbReference>
<dbReference type="PROSITE" id="PS00622">
    <property type="entry name" value="HTH_LUXR_1"/>
    <property type="match status" value="1"/>
</dbReference>
<dbReference type="PRINTS" id="PR00038">
    <property type="entry name" value="HTHLUXR"/>
</dbReference>
<keyword evidence="2" id="KW-0238">DNA-binding</keyword>
<evidence type="ECO:0000313" key="5">
    <source>
        <dbReference type="EMBL" id="MFC6867071.1"/>
    </source>
</evidence>
<sequence>MDEQVQNGDVSVEQSRGVEVFDGRVTPNLDVERALDLLSLVEDVVRDDVSYSNVRPDAESLDQSFSAAEQSLRQRLEQWNWEDTSPDGSRMLAVLMQLGVVRSTIKDALIARRQAAISGVSEVLHGFRSFGSLAGLVQGAPGALHQLGLQRALFSRIERGRWIATSGSVLDDPELTADMVRVGAERPGVLTNAMVESEMVRKRAPILVRDPQGNPRVHPELKALIQTQSYVSAPVMARGSVVGIVHADENIDTGFVGFYDRDILGMFAEGLGFAIERMMFYERLQGLRCKLNEHTKAVDDLIDEFVDADLEMLSPDMEEDHHDRPSNYVRELRHVDVDGSPMGSLTRRERQVLHRMALGETNLQIAAKLFVSVGTVKSHVKRILRKLDASNRAEAVSCYHMMMRESAAVR</sequence>
<dbReference type="Pfam" id="PF01590">
    <property type="entry name" value="GAF"/>
    <property type="match status" value="1"/>
</dbReference>
<dbReference type="InterPro" id="IPR016032">
    <property type="entry name" value="Sig_transdc_resp-reg_C-effctor"/>
</dbReference>
<dbReference type="PANTHER" id="PTHR44688:SF16">
    <property type="entry name" value="DNA-BINDING TRANSCRIPTIONAL ACTIVATOR DEVR_DOSR"/>
    <property type="match status" value="1"/>
</dbReference>
<keyword evidence="1" id="KW-0805">Transcription regulation</keyword>
<keyword evidence="3" id="KW-0804">Transcription</keyword>
<dbReference type="InterPro" id="IPR003018">
    <property type="entry name" value="GAF"/>
</dbReference>
<name>A0ABW2BVK5_9PSEU</name>
<dbReference type="InterPro" id="IPR029016">
    <property type="entry name" value="GAF-like_dom_sf"/>
</dbReference>
<dbReference type="CDD" id="cd06170">
    <property type="entry name" value="LuxR_C_like"/>
    <property type="match status" value="1"/>
</dbReference>
<dbReference type="PROSITE" id="PS50043">
    <property type="entry name" value="HTH_LUXR_2"/>
    <property type="match status" value="1"/>
</dbReference>
<proteinExistence type="predicted"/>
<organism evidence="5 6">
    <name type="scientific">Haloechinothrix salitolerans</name>
    <dbReference type="NCBI Taxonomy" id="926830"/>
    <lineage>
        <taxon>Bacteria</taxon>
        <taxon>Bacillati</taxon>
        <taxon>Actinomycetota</taxon>
        <taxon>Actinomycetes</taxon>
        <taxon>Pseudonocardiales</taxon>
        <taxon>Pseudonocardiaceae</taxon>
        <taxon>Haloechinothrix</taxon>
    </lineage>
</organism>
<dbReference type="SUPFAM" id="SSF55781">
    <property type="entry name" value="GAF domain-like"/>
    <property type="match status" value="1"/>
</dbReference>
<feature type="domain" description="HTH luxR-type" evidence="4">
    <location>
        <begin position="338"/>
        <end position="403"/>
    </location>
</feature>
<evidence type="ECO:0000256" key="1">
    <source>
        <dbReference type="ARBA" id="ARBA00023015"/>
    </source>
</evidence>
<evidence type="ECO:0000259" key="4">
    <source>
        <dbReference type="PROSITE" id="PS50043"/>
    </source>
</evidence>
<reference evidence="6" key="1">
    <citation type="journal article" date="2019" name="Int. J. Syst. Evol. Microbiol.">
        <title>The Global Catalogue of Microorganisms (GCM) 10K type strain sequencing project: providing services to taxonomists for standard genome sequencing and annotation.</title>
        <authorList>
            <consortium name="The Broad Institute Genomics Platform"/>
            <consortium name="The Broad Institute Genome Sequencing Center for Infectious Disease"/>
            <person name="Wu L."/>
            <person name="Ma J."/>
        </authorList>
    </citation>
    <scope>NUCLEOTIDE SEQUENCE [LARGE SCALE GENOMIC DNA]</scope>
    <source>
        <strain evidence="6">KCTC 32255</strain>
    </source>
</reference>
<keyword evidence="6" id="KW-1185">Reference proteome</keyword>
<evidence type="ECO:0000256" key="3">
    <source>
        <dbReference type="ARBA" id="ARBA00023163"/>
    </source>
</evidence>
<dbReference type="Pfam" id="PF00196">
    <property type="entry name" value="GerE"/>
    <property type="match status" value="1"/>
</dbReference>
<comment type="caution">
    <text evidence="5">The sequence shown here is derived from an EMBL/GenBank/DDBJ whole genome shotgun (WGS) entry which is preliminary data.</text>
</comment>
<dbReference type="InterPro" id="IPR000792">
    <property type="entry name" value="Tscrpt_reg_LuxR_C"/>
</dbReference>
<protein>
    <submittedName>
        <fullName evidence="5">LuxR C-terminal-related transcriptional regulator</fullName>
    </submittedName>
</protein>